<accession>A0AAD4FAZ8</accession>
<proteinExistence type="predicted"/>
<keyword evidence="4" id="KW-1185">Reference proteome</keyword>
<gene>
    <name evidence="3" type="ORF">G6011_02847</name>
</gene>
<evidence type="ECO:0000256" key="1">
    <source>
        <dbReference type="SAM" id="MobiDB-lite"/>
    </source>
</evidence>
<evidence type="ECO:0000256" key="2">
    <source>
        <dbReference type="SAM" id="SignalP"/>
    </source>
</evidence>
<name>A0AAD4FAZ8_9PLEO</name>
<evidence type="ECO:0000313" key="3">
    <source>
        <dbReference type="EMBL" id="KAG9186291.1"/>
    </source>
</evidence>
<dbReference type="AlphaFoldDB" id="A0AAD4FAZ8"/>
<feature type="chain" id="PRO_5042146649" evidence="2">
    <location>
        <begin position="17"/>
        <end position="426"/>
    </location>
</feature>
<keyword evidence="2" id="KW-0732">Signal</keyword>
<reference evidence="3" key="1">
    <citation type="submission" date="2021-07" db="EMBL/GenBank/DDBJ databases">
        <title>Genome Resource of American Ginseng Black Spot Pathogen Alternaria panax.</title>
        <authorList>
            <person name="Qiu C."/>
            <person name="Wang W."/>
            <person name="Liu Z."/>
        </authorList>
    </citation>
    <scope>NUCLEOTIDE SEQUENCE</scope>
    <source>
        <strain evidence="3">BNCC115425</strain>
    </source>
</reference>
<comment type="caution">
    <text evidence="3">The sequence shown here is derived from an EMBL/GenBank/DDBJ whole genome shotgun (WGS) entry which is preliminary data.</text>
</comment>
<protein>
    <submittedName>
        <fullName evidence="3">Uncharacterized protein</fullName>
    </submittedName>
</protein>
<dbReference type="PROSITE" id="PS51257">
    <property type="entry name" value="PROKAR_LIPOPROTEIN"/>
    <property type="match status" value="1"/>
</dbReference>
<feature type="region of interest" description="Disordered" evidence="1">
    <location>
        <begin position="78"/>
        <end position="101"/>
    </location>
</feature>
<organism evidence="3 4">
    <name type="scientific">Alternaria panax</name>
    <dbReference type="NCBI Taxonomy" id="48097"/>
    <lineage>
        <taxon>Eukaryota</taxon>
        <taxon>Fungi</taxon>
        <taxon>Dikarya</taxon>
        <taxon>Ascomycota</taxon>
        <taxon>Pezizomycotina</taxon>
        <taxon>Dothideomycetes</taxon>
        <taxon>Pleosporomycetidae</taxon>
        <taxon>Pleosporales</taxon>
        <taxon>Pleosporineae</taxon>
        <taxon>Pleosporaceae</taxon>
        <taxon>Alternaria</taxon>
        <taxon>Alternaria sect. Panax</taxon>
    </lineage>
</organism>
<dbReference type="EMBL" id="JAANER010000009">
    <property type="protein sequence ID" value="KAG9186291.1"/>
    <property type="molecule type" value="Genomic_DNA"/>
</dbReference>
<feature type="signal peptide" evidence="2">
    <location>
        <begin position="1"/>
        <end position="16"/>
    </location>
</feature>
<sequence>MRLLQSFIIFAGLACSTLIELPVRTSSFNSNPGLNTIHIATNYDPYNIANAATWNKYSKKGRALNCLLDMTDEQAGKQWPDPLGRVPTSASSEWKGTLEGKSPTLTTPEVYPYRGWFESEYDQDVSCNFGDNTPNIKNRIGVALTDLGLSATPIKDGGKNIGFSIEHNDDQLQDEDGDEVPIDEQFYYVDNEEYMNTGAYFRFTFNPEQGVIFGQNFLNPKVAAEDNGLELTKEELPKLSIASDILAAYWLRNPNPRNLKYWFGQDITNEETVPIIIKILVAHGYTEGIPVWPGLQLDVPSDEALALLGLPIGSTVAFFLIQHKQELELKHVSSITIFRDLNARPDLDAEAQLLFRIDDVPEDDVLPEDTEMLDEGTTGAHIRRSVKRKDSMVGLDLGRNISRMHEISLGKQGETVLYSHEFRREL</sequence>
<evidence type="ECO:0000313" key="4">
    <source>
        <dbReference type="Proteomes" id="UP001199106"/>
    </source>
</evidence>
<dbReference type="Proteomes" id="UP001199106">
    <property type="component" value="Unassembled WGS sequence"/>
</dbReference>